<dbReference type="Proteomes" id="UP001176941">
    <property type="component" value="Chromosome 6"/>
</dbReference>
<name>A0ABN8ZY74_RANTA</name>
<reference evidence="1" key="1">
    <citation type="submission" date="2023-04" db="EMBL/GenBank/DDBJ databases">
        <authorList>
            <consortium name="ELIXIR-Norway"/>
        </authorList>
    </citation>
    <scope>NUCLEOTIDE SEQUENCE [LARGE SCALE GENOMIC DNA]</scope>
</reference>
<gene>
    <name evidence="1" type="ORF">MRATA1EN1_LOCUS26098</name>
</gene>
<keyword evidence="2" id="KW-1185">Reference proteome</keyword>
<organism evidence="1 2">
    <name type="scientific">Rangifer tarandus platyrhynchus</name>
    <name type="common">Svalbard reindeer</name>
    <dbReference type="NCBI Taxonomy" id="3082113"/>
    <lineage>
        <taxon>Eukaryota</taxon>
        <taxon>Metazoa</taxon>
        <taxon>Chordata</taxon>
        <taxon>Craniata</taxon>
        <taxon>Vertebrata</taxon>
        <taxon>Euteleostomi</taxon>
        <taxon>Mammalia</taxon>
        <taxon>Eutheria</taxon>
        <taxon>Laurasiatheria</taxon>
        <taxon>Artiodactyla</taxon>
        <taxon>Ruminantia</taxon>
        <taxon>Pecora</taxon>
        <taxon>Cervidae</taxon>
        <taxon>Odocoileinae</taxon>
        <taxon>Rangifer</taxon>
    </lineage>
</organism>
<protein>
    <submittedName>
        <fullName evidence="1">Uncharacterized protein</fullName>
    </submittedName>
</protein>
<dbReference type="EMBL" id="OX459942">
    <property type="protein sequence ID" value="CAI9177136.1"/>
    <property type="molecule type" value="Genomic_DNA"/>
</dbReference>
<evidence type="ECO:0000313" key="2">
    <source>
        <dbReference type="Proteomes" id="UP001176941"/>
    </source>
</evidence>
<evidence type="ECO:0000313" key="1">
    <source>
        <dbReference type="EMBL" id="CAI9177136.1"/>
    </source>
</evidence>
<sequence length="104" mass="11325">MSVVLTQGFILEVFLTSLNGRGLEFPIHLNFSKSLELTQARLSFPHGRGIGEAGDKGVDPPFPFPCYTRGINGALPGQRPLSLQDKVLYPESGALLRTLDCQPN</sequence>
<proteinExistence type="predicted"/>
<accession>A0ABN8ZY74</accession>